<evidence type="ECO:0000256" key="3">
    <source>
        <dbReference type="ARBA" id="ARBA00022960"/>
    </source>
</evidence>
<name>A0A1G9GNK3_9ACTN</name>
<dbReference type="GO" id="GO:0008360">
    <property type="term" value="P:regulation of cell shape"/>
    <property type="evidence" value="ECO:0007669"/>
    <property type="project" value="UniProtKB-UniRule"/>
</dbReference>
<dbReference type="PANTHER" id="PTHR30582:SF33">
    <property type="entry name" value="EXPORTED PROTEIN"/>
    <property type="match status" value="1"/>
</dbReference>
<dbReference type="GO" id="GO:0071555">
    <property type="term" value="P:cell wall organization"/>
    <property type="evidence" value="ECO:0007669"/>
    <property type="project" value="UniProtKB-UniRule"/>
</dbReference>
<keyword evidence="7" id="KW-0732">Signal</keyword>
<dbReference type="Proteomes" id="UP000199155">
    <property type="component" value="Unassembled WGS sequence"/>
</dbReference>
<dbReference type="CDD" id="cd16913">
    <property type="entry name" value="YkuD_like"/>
    <property type="match status" value="1"/>
</dbReference>
<gene>
    <name evidence="9" type="ORF">SAMN05421806_116109</name>
</gene>
<keyword evidence="10" id="KW-1185">Reference proteome</keyword>
<dbReference type="RefSeq" id="WP_093615778.1">
    <property type="nucleotide sequence ID" value="NZ_FNFF01000016.1"/>
</dbReference>
<dbReference type="UniPathway" id="UPA00219"/>
<keyword evidence="4 6" id="KW-0573">Peptidoglycan synthesis</keyword>
<comment type="pathway">
    <text evidence="1 6">Cell wall biogenesis; peptidoglycan biosynthesis.</text>
</comment>
<sequence length="300" mass="33097">MTRTRLVKAVATALALACLPAGGSVSAYAVTHADTDPPPPLHSRSELPFLENTPDQWMPPDLRVPGARPRAPLGEPFPQLAKYRDLRELEVSPPGEEGRNAPFCTGRTGPYQKELERFLKLTPVDGKQSGKDCAAIQRYQTARKIQPRTGYAGPVTWGAATLEWARTHPDTGGRCPPRRGRVACVDLTLQLMWVQQGRKVVFGPVAVRSGKPGYATRTGTFAIGRRNAAHTSTLYQAPMPYAQFFSGGQAFHGRYRTIYYEPGSHGCVNLSYRNAQRLWSTLRAGDTVVVFGRKPPARRW</sequence>
<feature type="chain" id="PRO_5011701574" evidence="7">
    <location>
        <begin position="30"/>
        <end position="300"/>
    </location>
</feature>
<evidence type="ECO:0000313" key="10">
    <source>
        <dbReference type="Proteomes" id="UP000199155"/>
    </source>
</evidence>
<protein>
    <submittedName>
        <fullName evidence="9">L,D-transpeptidase catalytic domain</fullName>
    </submittedName>
</protein>
<evidence type="ECO:0000256" key="2">
    <source>
        <dbReference type="ARBA" id="ARBA00022679"/>
    </source>
</evidence>
<dbReference type="OrthoDB" id="8887048at2"/>
<dbReference type="EMBL" id="FNFF01000016">
    <property type="protein sequence ID" value="SDL02228.1"/>
    <property type="molecule type" value="Genomic_DNA"/>
</dbReference>
<dbReference type="GO" id="GO:0071972">
    <property type="term" value="F:peptidoglycan L,D-transpeptidase activity"/>
    <property type="evidence" value="ECO:0007669"/>
    <property type="project" value="TreeGrafter"/>
</dbReference>
<organism evidence="9 10">
    <name type="scientific">Streptomyces indicus</name>
    <dbReference type="NCBI Taxonomy" id="417292"/>
    <lineage>
        <taxon>Bacteria</taxon>
        <taxon>Bacillati</taxon>
        <taxon>Actinomycetota</taxon>
        <taxon>Actinomycetes</taxon>
        <taxon>Kitasatosporales</taxon>
        <taxon>Streptomycetaceae</taxon>
        <taxon>Streptomyces</taxon>
    </lineage>
</organism>
<keyword evidence="3 6" id="KW-0133">Cell shape</keyword>
<dbReference type="PANTHER" id="PTHR30582">
    <property type="entry name" value="L,D-TRANSPEPTIDASE"/>
    <property type="match status" value="1"/>
</dbReference>
<evidence type="ECO:0000256" key="4">
    <source>
        <dbReference type="ARBA" id="ARBA00022984"/>
    </source>
</evidence>
<dbReference type="GO" id="GO:0005576">
    <property type="term" value="C:extracellular region"/>
    <property type="evidence" value="ECO:0007669"/>
    <property type="project" value="TreeGrafter"/>
</dbReference>
<dbReference type="InterPro" id="IPR050979">
    <property type="entry name" value="LD-transpeptidase"/>
</dbReference>
<dbReference type="AlphaFoldDB" id="A0A1G9GNK3"/>
<dbReference type="SUPFAM" id="SSF141523">
    <property type="entry name" value="L,D-transpeptidase catalytic domain-like"/>
    <property type="match status" value="1"/>
</dbReference>
<feature type="active site" description="Proton donor/acceptor" evidence="6">
    <location>
        <position position="252"/>
    </location>
</feature>
<evidence type="ECO:0000313" key="9">
    <source>
        <dbReference type="EMBL" id="SDL02228.1"/>
    </source>
</evidence>
<accession>A0A1G9GNK3</accession>
<evidence type="ECO:0000256" key="7">
    <source>
        <dbReference type="SAM" id="SignalP"/>
    </source>
</evidence>
<dbReference type="InterPro" id="IPR005490">
    <property type="entry name" value="LD_TPept_cat_dom"/>
</dbReference>
<evidence type="ECO:0000256" key="5">
    <source>
        <dbReference type="ARBA" id="ARBA00023316"/>
    </source>
</evidence>
<reference evidence="9 10" key="1">
    <citation type="submission" date="2016-10" db="EMBL/GenBank/DDBJ databases">
        <authorList>
            <person name="de Groot N.N."/>
        </authorList>
    </citation>
    <scope>NUCLEOTIDE SEQUENCE [LARGE SCALE GENOMIC DNA]</scope>
    <source>
        <strain evidence="9 10">CGMCC 4.5727</strain>
    </source>
</reference>
<dbReference type="Pfam" id="PF03734">
    <property type="entry name" value="YkuD"/>
    <property type="match status" value="1"/>
</dbReference>
<keyword evidence="2" id="KW-0808">Transferase</keyword>
<dbReference type="STRING" id="417292.SAMN05421806_116109"/>
<evidence type="ECO:0000256" key="6">
    <source>
        <dbReference type="PROSITE-ProRule" id="PRU01373"/>
    </source>
</evidence>
<feature type="active site" description="Nucleophile" evidence="6">
    <location>
        <position position="267"/>
    </location>
</feature>
<evidence type="ECO:0000256" key="1">
    <source>
        <dbReference type="ARBA" id="ARBA00004752"/>
    </source>
</evidence>
<feature type="signal peptide" evidence="7">
    <location>
        <begin position="1"/>
        <end position="29"/>
    </location>
</feature>
<dbReference type="GO" id="GO:0016740">
    <property type="term" value="F:transferase activity"/>
    <property type="evidence" value="ECO:0007669"/>
    <property type="project" value="UniProtKB-KW"/>
</dbReference>
<feature type="domain" description="L,D-TPase catalytic" evidence="8">
    <location>
        <begin position="181"/>
        <end position="291"/>
    </location>
</feature>
<evidence type="ECO:0000259" key="8">
    <source>
        <dbReference type="PROSITE" id="PS52029"/>
    </source>
</evidence>
<dbReference type="Gene3D" id="2.40.440.10">
    <property type="entry name" value="L,D-transpeptidase catalytic domain-like"/>
    <property type="match status" value="1"/>
</dbReference>
<keyword evidence="5 6" id="KW-0961">Cell wall biogenesis/degradation</keyword>
<dbReference type="PROSITE" id="PS52029">
    <property type="entry name" value="LD_TPASE"/>
    <property type="match status" value="1"/>
</dbReference>
<dbReference type="GO" id="GO:0018104">
    <property type="term" value="P:peptidoglycan-protein cross-linking"/>
    <property type="evidence" value="ECO:0007669"/>
    <property type="project" value="TreeGrafter"/>
</dbReference>
<proteinExistence type="predicted"/>
<dbReference type="InterPro" id="IPR038063">
    <property type="entry name" value="Transpep_catalytic_dom"/>
</dbReference>